<sequence>MWQEFGIAFCLLLVLEGILPFLCPRLWRGAVAQLARLSDRRLRLMGLASMLLGTALLFLLH</sequence>
<keyword evidence="3" id="KW-1185">Reference proteome</keyword>
<feature type="transmembrane region" description="Helical" evidence="1">
    <location>
        <begin position="44"/>
        <end position="60"/>
    </location>
</feature>
<evidence type="ECO:0000256" key="1">
    <source>
        <dbReference type="SAM" id="Phobius"/>
    </source>
</evidence>
<feature type="transmembrane region" description="Helical" evidence="1">
    <location>
        <begin position="6"/>
        <end position="23"/>
    </location>
</feature>
<name>A0ABT4X9B6_9PSED</name>
<proteinExistence type="predicted"/>
<protein>
    <submittedName>
        <fullName evidence="2">DUF2065 family protein</fullName>
    </submittedName>
</protein>
<dbReference type="PANTHER" id="PTHR38602:SF1">
    <property type="entry name" value="INNER MEMBRANE PROTEIN"/>
    <property type="match status" value="1"/>
</dbReference>
<dbReference type="Proteomes" id="UP001212042">
    <property type="component" value="Unassembled WGS sequence"/>
</dbReference>
<gene>
    <name evidence="2" type="ORF">PH586_01030</name>
</gene>
<keyword evidence="1" id="KW-0472">Membrane</keyword>
<dbReference type="Pfam" id="PF09838">
    <property type="entry name" value="DUF2065"/>
    <property type="match status" value="1"/>
</dbReference>
<evidence type="ECO:0000313" key="2">
    <source>
        <dbReference type="EMBL" id="MDA7084972.1"/>
    </source>
</evidence>
<accession>A0ABT4X9B6</accession>
<dbReference type="PANTHER" id="PTHR38602">
    <property type="entry name" value="INNER MEMBRANE PROTEIN-RELATED"/>
    <property type="match status" value="1"/>
</dbReference>
<evidence type="ECO:0000313" key="3">
    <source>
        <dbReference type="Proteomes" id="UP001212042"/>
    </source>
</evidence>
<organism evidence="2 3">
    <name type="scientific">Pseudomonas aestuarii</name>
    <dbReference type="NCBI Taxonomy" id="3018340"/>
    <lineage>
        <taxon>Bacteria</taxon>
        <taxon>Pseudomonadati</taxon>
        <taxon>Pseudomonadota</taxon>
        <taxon>Gammaproteobacteria</taxon>
        <taxon>Pseudomonadales</taxon>
        <taxon>Pseudomonadaceae</taxon>
        <taxon>Pseudomonas</taxon>
    </lineage>
</organism>
<dbReference type="EMBL" id="JAQJZJ010000001">
    <property type="protein sequence ID" value="MDA7084972.1"/>
    <property type="molecule type" value="Genomic_DNA"/>
</dbReference>
<dbReference type="RefSeq" id="WP_271346437.1">
    <property type="nucleotide sequence ID" value="NZ_JAQJZJ010000001.1"/>
</dbReference>
<comment type="caution">
    <text evidence="2">The sequence shown here is derived from an EMBL/GenBank/DDBJ whole genome shotgun (WGS) entry which is preliminary data.</text>
</comment>
<dbReference type="InterPro" id="IPR019201">
    <property type="entry name" value="DUF2065"/>
</dbReference>
<keyword evidence="1" id="KW-0812">Transmembrane</keyword>
<keyword evidence="1" id="KW-1133">Transmembrane helix</keyword>
<reference evidence="2 3" key="1">
    <citation type="submission" date="2023-01" db="EMBL/GenBank/DDBJ databases">
        <title>Pseudomonas SA3-5T sp. nov., isolated from tidal flat sediment.</title>
        <authorList>
            <person name="Kim H.S."/>
            <person name="Kim J.-S."/>
            <person name="Suh M.K."/>
            <person name="Eom M.K."/>
            <person name="Lee J.-S."/>
        </authorList>
    </citation>
    <scope>NUCLEOTIDE SEQUENCE [LARGE SCALE GENOMIC DNA]</scope>
    <source>
        <strain evidence="2 3">SA3-5</strain>
    </source>
</reference>